<dbReference type="PANTHER" id="PTHR15887:SF1">
    <property type="entry name" value="TRANSMEMBRANE PROTEIN 69"/>
    <property type="match status" value="1"/>
</dbReference>
<reference evidence="3" key="1">
    <citation type="submission" date="2020-05" db="EMBL/GenBank/DDBJ databases">
        <title>Mycena genomes resolve the evolution of fungal bioluminescence.</title>
        <authorList>
            <person name="Tsai I.J."/>
        </authorList>
    </citation>
    <scope>NUCLEOTIDE SEQUENCE</scope>
    <source>
        <strain evidence="3">110903Hualien_Pintung</strain>
    </source>
</reference>
<proteinExistence type="predicted"/>
<feature type="transmembrane region" description="Helical" evidence="2">
    <location>
        <begin position="181"/>
        <end position="208"/>
    </location>
</feature>
<evidence type="ECO:0000313" key="3">
    <source>
        <dbReference type="EMBL" id="KAF7308398.1"/>
    </source>
</evidence>
<feature type="compositionally biased region" description="Basic and acidic residues" evidence="1">
    <location>
        <begin position="304"/>
        <end position="317"/>
    </location>
</feature>
<evidence type="ECO:0008006" key="5">
    <source>
        <dbReference type="Google" id="ProtNLM"/>
    </source>
</evidence>
<protein>
    <recommendedName>
        <fullName evidence="5">Mnn4-regulates the mannosylphosphorylation</fullName>
    </recommendedName>
</protein>
<dbReference type="InterPro" id="IPR021836">
    <property type="entry name" value="DUF3429"/>
</dbReference>
<keyword evidence="2" id="KW-0812">Transmembrane</keyword>
<keyword evidence="4" id="KW-1185">Reference proteome</keyword>
<organism evidence="3 4">
    <name type="scientific">Mycena chlorophos</name>
    <name type="common">Agaric fungus</name>
    <name type="synonym">Agaricus chlorophos</name>
    <dbReference type="NCBI Taxonomy" id="658473"/>
    <lineage>
        <taxon>Eukaryota</taxon>
        <taxon>Fungi</taxon>
        <taxon>Dikarya</taxon>
        <taxon>Basidiomycota</taxon>
        <taxon>Agaricomycotina</taxon>
        <taxon>Agaricomycetes</taxon>
        <taxon>Agaricomycetidae</taxon>
        <taxon>Agaricales</taxon>
        <taxon>Marasmiineae</taxon>
        <taxon>Mycenaceae</taxon>
        <taxon>Mycena</taxon>
    </lineage>
</organism>
<dbReference type="Pfam" id="PF11911">
    <property type="entry name" value="DUF3429"/>
    <property type="match status" value="1"/>
</dbReference>
<evidence type="ECO:0000256" key="2">
    <source>
        <dbReference type="SAM" id="Phobius"/>
    </source>
</evidence>
<gene>
    <name evidence="3" type="ORF">HMN09_00688500</name>
</gene>
<keyword evidence="2" id="KW-0472">Membrane</keyword>
<sequence length="325" mass="35438">MLRARLPRFQRLAAFPIVLQRRGAASSVGIKPGSESFAHATQNIREEAGNSVRDLARAIAGANLYVQDKAKDGFVGLTRVMASEVPTPVLAFGLVGGLPYLGTGATTVYLAHQAGLANIGSPFVHIDPGIATNILTDALSVQVTYGAVVLSFLGALHWGMEFAEFGGRKGWRRLALGTAPILVAWPTLALDPTLALCGQWAAFTALWYADLKATGAGWAPRWYAQYRFYLSILAGSCILGTLAGITYWGPVGGHGLLSHELYLVREARRALYEAHPETNFGTELVLVKGDDEGRFFRLRKREDVEREELEKSKREGRNNNLNKQE</sequence>
<dbReference type="EMBL" id="JACAZE010000008">
    <property type="protein sequence ID" value="KAF7308398.1"/>
    <property type="molecule type" value="Genomic_DNA"/>
</dbReference>
<dbReference type="Proteomes" id="UP000613580">
    <property type="component" value="Unassembled WGS sequence"/>
</dbReference>
<dbReference type="OrthoDB" id="194289at2759"/>
<feature type="transmembrane region" description="Helical" evidence="2">
    <location>
        <begin position="228"/>
        <end position="248"/>
    </location>
</feature>
<name>A0A8H6SYM9_MYCCL</name>
<dbReference type="AlphaFoldDB" id="A0A8H6SYM9"/>
<evidence type="ECO:0000313" key="4">
    <source>
        <dbReference type="Proteomes" id="UP000613580"/>
    </source>
</evidence>
<keyword evidence="2" id="KW-1133">Transmembrane helix</keyword>
<accession>A0A8H6SYM9</accession>
<dbReference type="PANTHER" id="PTHR15887">
    <property type="entry name" value="TRANSMEMBRANE PROTEIN 69"/>
    <property type="match status" value="1"/>
</dbReference>
<feature type="transmembrane region" description="Helical" evidence="2">
    <location>
        <begin position="143"/>
        <end position="160"/>
    </location>
</feature>
<feature type="region of interest" description="Disordered" evidence="1">
    <location>
        <begin position="304"/>
        <end position="325"/>
    </location>
</feature>
<evidence type="ECO:0000256" key="1">
    <source>
        <dbReference type="SAM" id="MobiDB-lite"/>
    </source>
</evidence>
<comment type="caution">
    <text evidence="3">The sequence shown here is derived from an EMBL/GenBank/DDBJ whole genome shotgun (WGS) entry which is preliminary data.</text>
</comment>